<dbReference type="EMBL" id="JACBYF010000029">
    <property type="protein sequence ID" value="NYS48101.1"/>
    <property type="molecule type" value="Genomic_DNA"/>
</dbReference>
<dbReference type="Proteomes" id="UP000531840">
    <property type="component" value="Unassembled WGS sequence"/>
</dbReference>
<keyword evidence="2" id="KW-1185">Reference proteome</keyword>
<dbReference type="NCBIfam" id="TIGR01907">
    <property type="entry name" value="casE_Cse3"/>
    <property type="match status" value="1"/>
</dbReference>
<dbReference type="InterPro" id="IPR010179">
    <property type="entry name" value="CRISPR-assoc_prot_Cse3"/>
</dbReference>
<reference evidence="1 2" key="1">
    <citation type="submission" date="2020-07" db="EMBL/GenBank/DDBJ databases">
        <title>MOT database genomes.</title>
        <authorList>
            <person name="Joseph S."/>
            <person name="Aduse-Opoku J."/>
            <person name="Hashim A."/>
            <person name="Wade W."/>
            <person name="Curtis M."/>
        </authorList>
    </citation>
    <scope>NUCLEOTIDE SEQUENCE [LARGE SCALE GENOMIC DNA]</scope>
    <source>
        <strain evidence="1 2">CIP 106318</strain>
    </source>
</reference>
<dbReference type="CDD" id="cd09727">
    <property type="entry name" value="Cas6_I-E"/>
    <property type="match status" value="1"/>
</dbReference>
<dbReference type="SMART" id="SM01101">
    <property type="entry name" value="CRISPR_assoc"/>
    <property type="match status" value="1"/>
</dbReference>
<dbReference type="RefSeq" id="WP_179941883.1">
    <property type="nucleotide sequence ID" value="NZ_JACBYF010000029.1"/>
</dbReference>
<evidence type="ECO:0000313" key="2">
    <source>
        <dbReference type="Proteomes" id="UP000531840"/>
    </source>
</evidence>
<gene>
    <name evidence="1" type="primary">cas6e</name>
    <name evidence="1" type="ORF">HZY85_07945</name>
</gene>
<dbReference type="Gene3D" id="3.30.70.1210">
    <property type="entry name" value="Crispr-associated protein, domain 2"/>
    <property type="match status" value="1"/>
</dbReference>
<comment type="caution">
    <text evidence="1">The sequence shown here is derived from an EMBL/GenBank/DDBJ whole genome shotgun (WGS) entry which is preliminary data.</text>
</comment>
<proteinExistence type="predicted"/>
<name>A0ABX2T518_9BACL</name>
<dbReference type="Pfam" id="PF08798">
    <property type="entry name" value="CRISPR_assoc"/>
    <property type="match status" value="1"/>
</dbReference>
<organism evidence="1 2">
    <name type="scientific">Gemelliphila palaticanis</name>
    <dbReference type="NCBI Taxonomy" id="81950"/>
    <lineage>
        <taxon>Bacteria</taxon>
        <taxon>Bacillati</taxon>
        <taxon>Bacillota</taxon>
        <taxon>Bacilli</taxon>
        <taxon>Bacillales</taxon>
        <taxon>Gemellaceae</taxon>
        <taxon>Gemelliphila</taxon>
    </lineage>
</organism>
<accession>A0ABX2T518</accession>
<dbReference type="Gene3D" id="3.30.70.1200">
    <property type="entry name" value="Crispr-associated protein, domain 1"/>
    <property type="match status" value="1"/>
</dbReference>
<protein>
    <submittedName>
        <fullName evidence="1">Type I-E CRISPR-associated protein Cas6/Cse3/CasE</fullName>
    </submittedName>
</protein>
<dbReference type="SUPFAM" id="SSF117987">
    <property type="entry name" value="CRISPR-associated protein"/>
    <property type="match status" value="2"/>
</dbReference>
<sequence>MYLSRVEINTENRQIMRELNNVGAYHNWVERSFPEEIENGIRTRKLWRVDKLGDKKYLLLLSESKPNIELLEQYGVKQTGATKNYINFINQLKTGDKLKFRLVANPTISKFEGSKVRGKVVPCNSEESQIQYLLKKSVHHGFSLLENEFYILENSSETYKKGKVELKKVTYEGYLTIENIDIFRETLLRGIGRKKAYGFGMLTVLPNK</sequence>
<evidence type="ECO:0000313" key="1">
    <source>
        <dbReference type="EMBL" id="NYS48101.1"/>
    </source>
</evidence>